<dbReference type="PANTHER" id="PTHR48061:SF12">
    <property type="entry name" value="DISEASE RESISTANCE LIKE PROTEIN"/>
    <property type="match status" value="1"/>
</dbReference>
<dbReference type="InterPro" id="IPR032675">
    <property type="entry name" value="LRR_dom_sf"/>
</dbReference>
<feature type="domain" description="Disease resistance R13L4/SHOC-2-like LRR" evidence="14">
    <location>
        <begin position="240"/>
        <end position="445"/>
    </location>
</feature>
<keyword evidence="3" id="KW-1003">Cell membrane</keyword>
<dbReference type="InterPro" id="IPR046956">
    <property type="entry name" value="RLP23-like"/>
</dbReference>
<evidence type="ECO:0000256" key="7">
    <source>
        <dbReference type="ARBA" id="ARBA00022737"/>
    </source>
</evidence>
<name>A0A140G4I2_9ROSI</name>
<evidence type="ECO:0000256" key="2">
    <source>
        <dbReference type="ARBA" id="ARBA00009592"/>
    </source>
</evidence>
<dbReference type="Pfam" id="PF08263">
    <property type="entry name" value="LRRNT_2"/>
    <property type="match status" value="1"/>
</dbReference>
<keyword evidence="4" id="KW-0433">Leucine-rich repeat</keyword>
<dbReference type="Gene3D" id="3.80.10.10">
    <property type="entry name" value="Ribonuclease Inhibitor"/>
    <property type="match status" value="6"/>
</dbReference>
<dbReference type="PANTHER" id="PTHR48061">
    <property type="entry name" value="LEUCINE-RICH REPEAT RECEPTOR PROTEIN KINASE EMS1-LIKE-RELATED"/>
    <property type="match status" value="1"/>
</dbReference>
<evidence type="ECO:0000256" key="11">
    <source>
        <dbReference type="ARBA" id="ARBA00023180"/>
    </source>
</evidence>
<reference evidence="15" key="1">
    <citation type="journal article" date="2015" name="Int J Genomics">
        <title>Genome-Wide Identification and Characterization of the LRR-RLK Gene Family in Two Vernicia Species.</title>
        <authorList>
            <person name="Zhu H."/>
            <person name="Wang Y."/>
            <person name="Yin H."/>
            <person name="Gao M."/>
            <person name="Zhang Q."/>
            <person name="Chen Y."/>
        </authorList>
    </citation>
    <scope>NUCLEOTIDE SEQUENCE</scope>
</reference>
<comment type="similarity">
    <text evidence="2">Belongs to the RLP family.</text>
</comment>
<evidence type="ECO:0000259" key="14">
    <source>
        <dbReference type="Pfam" id="PF23598"/>
    </source>
</evidence>
<dbReference type="SUPFAM" id="SSF52058">
    <property type="entry name" value="L domain-like"/>
    <property type="match status" value="2"/>
</dbReference>
<dbReference type="FunFam" id="3.80.10.10:FF:000213">
    <property type="entry name" value="Tyrosine-sulfated glycopeptide receptor 1"/>
    <property type="match status" value="1"/>
</dbReference>
<protein>
    <submittedName>
        <fullName evidence="15">LRR-RLK</fullName>
    </submittedName>
</protein>
<dbReference type="InterPro" id="IPR001611">
    <property type="entry name" value="Leu-rich_rpt"/>
</dbReference>
<dbReference type="AlphaFoldDB" id="A0A140G4I2"/>
<evidence type="ECO:0000256" key="4">
    <source>
        <dbReference type="ARBA" id="ARBA00022614"/>
    </source>
</evidence>
<keyword evidence="7" id="KW-0677">Repeat</keyword>
<organism evidence="15">
    <name type="scientific">Vernicia montana</name>
    <dbReference type="NCBI Taxonomy" id="316732"/>
    <lineage>
        <taxon>Eukaryota</taxon>
        <taxon>Viridiplantae</taxon>
        <taxon>Streptophyta</taxon>
        <taxon>Embryophyta</taxon>
        <taxon>Tracheophyta</taxon>
        <taxon>Spermatophyta</taxon>
        <taxon>Magnoliopsida</taxon>
        <taxon>eudicotyledons</taxon>
        <taxon>Gunneridae</taxon>
        <taxon>Pentapetalae</taxon>
        <taxon>rosids</taxon>
        <taxon>fabids</taxon>
        <taxon>Malpighiales</taxon>
        <taxon>Euphorbiaceae</taxon>
        <taxon>Crotonoideae</taxon>
        <taxon>Aleuritideae</taxon>
        <taxon>Vernicia</taxon>
    </lineage>
</organism>
<evidence type="ECO:0000256" key="9">
    <source>
        <dbReference type="ARBA" id="ARBA00023136"/>
    </source>
</evidence>
<dbReference type="FunFam" id="3.80.10.10:FF:000095">
    <property type="entry name" value="LRR receptor-like serine/threonine-protein kinase GSO1"/>
    <property type="match status" value="1"/>
</dbReference>
<accession>A0A140G4I2</accession>
<keyword evidence="9 12" id="KW-0472">Membrane</keyword>
<evidence type="ECO:0000256" key="10">
    <source>
        <dbReference type="ARBA" id="ARBA00023170"/>
    </source>
</evidence>
<evidence type="ECO:0000256" key="1">
    <source>
        <dbReference type="ARBA" id="ARBA00004251"/>
    </source>
</evidence>
<feature type="domain" description="Leucine-rich repeat-containing N-terminal plant-type" evidence="13">
    <location>
        <begin position="8"/>
        <end position="54"/>
    </location>
</feature>
<evidence type="ECO:0000256" key="8">
    <source>
        <dbReference type="ARBA" id="ARBA00022989"/>
    </source>
</evidence>
<evidence type="ECO:0000256" key="3">
    <source>
        <dbReference type="ARBA" id="ARBA00022475"/>
    </source>
</evidence>
<dbReference type="Pfam" id="PF00560">
    <property type="entry name" value="LRR_1"/>
    <property type="match status" value="2"/>
</dbReference>
<dbReference type="InterPro" id="IPR055414">
    <property type="entry name" value="LRR_R13L4/SHOC2-like"/>
</dbReference>
<dbReference type="SMART" id="SM00369">
    <property type="entry name" value="LRR_TYP"/>
    <property type="match status" value="8"/>
</dbReference>
<dbReference type="FunFam" id="3.80.10.10:FF:000383">
    <property type="entry name" value="Leucine-rich repeat receptor protein kinase EMS1"/>
    <property type="match status" value="1"/>
</dbReference>
<dbReference type="GO" id="GO:0005886">
    <property type="term" value="C:plasma membrane"/>
    <property type="evidence" value="ECO:0007669"/>
    <property type="project" value="UniProtKB-SubCell"/>
</dbReference>
<keyword evidence="6" id="KW-0732">Signal</keyword>
<dbReference type="InterPro" id="IPR013210">
    <property type="entry name" value="LRR_N_plant-typ"/>
</dbReference>
<comment type="subcellular location">
    <subcellularLocation>
        <location evidence="1">Cell membrane</location>
        <topology evidence="1">Single-pass type I membrane protein</topology>
    </subcellularLocation>
</comment>
<evidence type="ECO:0000259" key="13">
    <source>
        <dbReference type="Pfam" id="PF08263"/>
    </source>
</evidence>
<evidence type="ECO:0000256" key="12">
    <source>
        <dbReference type="SAM" id="Phobius"/>
    </source>
</evidence>
<keyword evidence="8 12" id="KW-1133">Transmembrane helix</keyword>
<sequence>MQLPCHIEDRSALLQFKESFIINKSASPVSNSYPKVASWTLGHDCCSWDGITCDEITGHVIGVDLSNSYLHGSINSSSSIFRLIHLQELNLAFNDFNYSQIPSTVGNLSKLTYLNLSDSLFFGEVPSEISMLSKLSVLDLSYNFDSSYAKLLEFKEPSVDKVLQNLTHLEYLHLAYVNIYSSIPNTIANLSSLKSLYLSDCGLYGEFPKAILQLPNLQFLQVPHNPSLVGHLPESQWGNRLKSLWVTNTSFSGHLPTSIGNLHSLEVFDISYCEFVGAIPSSLGNLTQLVELNLRVNSLTLETPSSLANLTHLTYLSLYGINIAAGGLSWLDNLTKLNYLCLQKTDLHGNISSSFSKLTQLAYLDLATNQFTGEIPSFLANLTQLAFLDVADNQLTGQLPSWIMNLSQLIYLRLGSNKLQGSIPISSISGLKKLVYLSLRSNKFQGPLPIPASSILLYSVSNNSLTGEIPDAICKLTSLKALDLSNNILSGKIPPCMGNLSNSLFILNLDSNNLSGGIPQIWTNGSKLKIINLGQNKLHGRIPLPLANCMMLESLDLGNNQLDDTFPLWLGALPRLKRLILRSNNLHGVVGRCKSDSKFPSLRSIDISSNNLTGELPSQCFLSWNAMKADELDHLTNMEVDPGVDIARFMFNDRAVFPDHYDYLMVMADKGGIKMNYEKVIEFFTANDQRISFYTSIDLSCNKFQGDIPEIIGNLKGLHFLNLSNNILSGSIPSSIGSIANIRKLDLSQNMLSGQIPHQLAKLTFLETFNVSYNHLTGPVPKGYQFDLLEKNSFDGNPGLCGKPLPKKCENLDSSLFHQGEDSDSLFQFEWKMFPAGCGFGLVIGILMGHLVFTKKRDFFLKTFGLNRSIRQRHARRASRARRN</sequence>
<keyword evidence="5 12" id="KW-0812">Transmembrane</keyword>
<keyword evidence="11" id="KW-0325">Glycoprotein</keyword>
<dbReference type="InterPro" id="IPR003591">
    <property type="entry name" value="Leu-rich_rpt_typical-subtyp"/>
</dbReference>
<proteinExistence type="evidence at transcript level"/>
<feature type="transmembrane region" description="Helical" evidence="12">
    <location>
        <begin position="833"/>
        <end position="853"/>
    </location>
</feature>
<keyword evidence="10" id="KW-0675">Receptor</keyword>
<dbReference type="EMBL" id="KT805702">
    <property type="protein sequence ID" value="AMM42954.1"/>
    <property type="molecule type" value="mRNA"/>
</dbReference>
<evidence type="ECO:0000256" key="6">
    <source>
        <dbReference type="ARBA" id="ARBA00022729"/>
    </source>
</evidence>
<dbReference type="Pfam" id="PF23598">
    <property type="entry name" value="LRR_14"/>
    <property type="match status" value="1"/>
</dbReference>
<dbReference type="Pfam" id="PF13855">
    <property type="entry name" value="LRR_8"/>
    <property type="match status" value="2"/>
</dbReference>
<evidence type="ECO:0000256" key="5">
    <source>
        <dbReference type="ARBA" id="ARBA00022692"/>
    </source>
</evidence>
<evidence type="ECO:0000313" key="15">
    <source>
        <dbReference type="EMBL" id="AMM42954.1"/>
    </source>
</evidence>